<organism evidence="1 2">
    <name type="scientific">Polypedilum vanderplanki</name>
    <name type="common">Sleeping chironomid midge</name>
    <dbReference type="NCBI Taxonomy" id="319348"/>
    <lineage>
        <taxon>Eukaryota</taxon>
        <taxon>Metazoa</taxon>
        <taxon>Ecdysozoa</taxon>
        <taxon>Arthropoda</taxon>
        <taxon>Hexapoda</taxon>
        <taxon>Insecta</taxon>
        <taxon>Pterygota</taxon>
        <taxon>Neoptera</taxon>
        <taxon>Endopterygota</taxon>
        <taxon>Diptera</taxon>
        <taxon>Nematocera</taxon>
        <taxon>Chironomoidea</taxon>
        <taxon>Chironomidae</taxon>
        <taxon>Chironominae</taxon>
        <taxon>Polypedilum</taxon>
        <taxon>Polypedilum</taxon>
    </lineage>
</organism>
<evidence type="ECO:0000313" key="2">
    <source>
        <dbReference type="Proteomes" id="UP001107558"/>
    </source>
</evidence>
<reference evidence="1" key="1">
    <citation type="submission" date="2021-03" db="EMBL/GenBank/DDBJ databases">
        <title>Chromosome level genome of the anhydrobiotic midge Polypedilum vanderplanki.</title>
        <authorList>
            <person name="Yoshida Y."/>
            <person name="Kikawada T."/>
            <person name="Gusev O."/>
        </authorList>
    </citation>
    <scope>NUCLEOTIDE SEQUENCE</scope>
    <source>
        <strain evidence="1">NIAS01</strain>
        <tissue evidence="1">Whole body or cell culture</tissue>
    </source>
</reference>
<dbReference type="AlphaFoldDB" id="A0A9J6BC42"/>
<keyword evidence="2" id="KW-1185">Reference proteome</keyword>
<dbReference type="EMBL" id="JADBJN010000004">
    <property type="protein sequence ID" value="KAG5667128.1"/>
    <property type="molecule type" value="Genomic_DNA"/>
</dbReference>
<evidence type="ECO:0000313" key="1">
    <source>
        <dbReference type="EMBL" id="KAG5667128.1"/>
    </source>
</evidence>
<gene>
    <name evidence="1" type="ORF">PVAND_015127</name>
</gene>
<accession>A0A9J6BC42</accession>
<dbReference type="Proteomes" id="UP001107558">
    <property type="component" value="Chromosome 4"/>
</dbReference>
<comment type="caution">
    <text evidence="1">The sequence shown here is derived from an EMBL/GenBank/DDBJ whole genome shotgun (WGS) entry which is preliminary data.</text>
</comment>
<proteinExistence type="predicted"/>
<protein>
    <submittedName>
        <fullName evidence="1">Uncharacterized protein</fullName>
    </submittedName>
</protein>
<sequence>MKTITKISETIALNRWKLMTIIKQNQTKTKKDLSLYYIYRFKCESQNNPRNEIILYRDFKEKYFGSILETTLKSDKVNKKIELLYSKSERPFETTLLRIKYNEGRVFFMIDNVDCLSETENCTTNQLKEILREIIKKIKSSGNKQLVVTDTLHASEHITKLETLSYSFKRTEHENIEYFDDFINLKVFEKSNKKNTKCIVLSLENFHS</sequence>
<name>A0A9J6BC42_POLVA</name>